<evidence type="ECO:0000256" key="4">
    <source>
        <dbReference type="ARBA" id="ARBA00022692"/>
    </source>
</evidence>
<feature type="transmembrane region" description="Helical" evidence="9">
    <location>
        <begin position="114"/>
        <end position="135"/>
    </location>
</feature>
<dbReference type="Proteomes" id="UP000694886">
    <property type="component" value="Chromosome 7"/>
</dbReference>
<feature type="chain" id="PRO_5044206878" evidence="10">
    <location>
        <begin position="24"/>
        <end position="721"/>
    </location>
</feature>
<evidence type="ECO:0000256" key="1">
    <source>
        <dbReference type="ARBA" id="ARBA00004127"/>
    </source>
</evidence>
<sequence>MRNIAKAICFLVALSLVIIAVEARSLPQSSSQLVSDGIDGDDDPVQASHSSGLFLKEMESSEEYCEQMYGFLPCSNSIYGHLFLILVYEYLLFHGESYLASGGEQMFKILGPGFFGASAFQILSALPEALILLASGLMNTKEVAQEYAYTGVGLLAGSSILLLTIIWGTCLIVGSHDLSNGAEYSILSTNSNSRILSCNRLLHSLSGFGIITDQETSYTARIMVFSVIPFFIIQLLNMIPTSSAKQVVILIALTISVIFLLLYFFYQIFQPWIQKRKLEFVKHEHLVLKILQHVQKHAIGRILTHDGSPNVYVIRRLFEEIDRDGDDYISSSELKELLLEVKFTRSHINKEKAIEEVMKEFDLDGDQKITKDEFVNGFTKWLDEAKKAMDKRYYSQKSLRDIYRVFQPWIENKRKEREMKKNLMSAMLTYSKENRIGSLLTEDGKPNTAAIRRLFEKIDSDGDNCISQHELKELISDVKFGQVPLDANEVVAKVIEELDTSGDRQIDQQEFVIGISKWLKTSEKEASPSSFESQDDIYLKTWEETDKLVDEESSNGVVDASKWAWIKAIMYMVIGIIILAVLAEPLIYSVQSFSEAAGIPSFFTSFILVPLATNARAATSAISAARRKKPRTTSLTFSEIYGGVFMNNTLGFSVLIALVYARGLTWEFSGEVLAVLLVCGVMGLIASFRSTFPLWMSFLSFLFYPFSLLLVYVLIDVLDYV</sequence>
<dbReference type="InterPro" id="IPR004713">
    <property type="entry name" value="CaH_exchang"/>
</dbReference>
<keyword evidence="6 9" id="KW-1133">Transmembrane helix</keyword>
<dbReference type="Pfam" id="PF13499">
    <property type="entry name" value="EF-hand_7"/>
    <property type="match status" value="2"/>
</dbReference>
<feature type="domain" description="EF-hand" evidence="11">
    <location>
        <begin position="486"/>
        <end position="521"/>
    </location>
</feature>
<keyword evidence="10" id="KW-0732">Signal</keyword>
<dbReference type="InterPro" id="IPR011992">
    <property type="entry name" value="EF-hand-dom_pair"/>
</dbReference>
<feature type="domain" description="EF-hand" evidence="11">
    <location>
        <begin position="314"/>
        <end position="344"/>
    </location>
</feature>
<evidence type="ECO:0000256" key="6">
    <source>
        <dbReference type="ARBA" id="ARBA00022989"/>
    </source>
</evidence>
<keyword evidence="5" id="KW-0106">Calcium</keyword>
<dbReference type="InterPro" id="IPR002048">
    <property type="entry name" value="EF_hand_dom"/>
</dbReference>
<evidence type="ECO:0000259" key="11">
    <source>
        <dbReference type="PROSITE" id="PS50222"/>
    </source>
</evidence>
<protein>
    <submittedName>
        <fullName evidence="13">Uncharacterized protein LOC18594122</fullName>
    </submittedName>
</protein>
<dbReference type="RefSeq" id="XP_017979748.1">
    <property type="nucleotide sequence ID" value="XM_018124259.1"/>
</dbReference>
<evidence type="ECO:0000256" key="3">
    <source>
        <dbReference type="ARBA" id="ARBA00022449"/>
    </source>
</evidence>
<feature type="transmembrane region" description="Helical" evidence="9">
    <location>
        <begin position="147"/>
        <end position="173"/>
    </location>
</feature>
<evidence type="ECO:0000256" key="8">
    <source>
        <dbReference type="ARBA" id="ARBA00023136"/>
    </source>
</evidence>
<dbReference type="Gene3D" id="1.10.238.10">
    <property type="entry name" value="EF-hand"/>
    <property type="match status" value="2"/>
</dbReference>
<dbReference type="SUPFAM" id="SSF47473">
    <property type="entry name" value="EF-hand"/>
    <property type="match status" value="1"/>
</dbReference>
<feature type="transmembrane region" description="Helical" evidence="9">
    <location>
        <begin position="695"/>
        <end position="715"/>
    </location>
</feature>
<dbReference type="InterPro" id="IPR004837">
    <property type="entry name" value="NaCa_Exmemb"/>
</dbReference>
<reference evidence="12" key="1">
    <citation type="journal article" date="1997" name="Nucleic Acids Res.">
        <title>tRNAscan-SE: a program for improved detection of transfer RNA genes in genomic sequence.</title>
        <authorList>
            <person name="Lowe T.M."/>
            <person name="Eddy S.R."/>
        </authorList>
    </citation>
    <scope>NUCLEOTIDE SEQUENCE [LARGE SCALE GENOMIC DNA]</scope>
    <source>
        <strain evidence="12">r\B97-61/B2</strain>
    </source>
</reference>
<feature type="transmembrane region" description="Helical" evidence="9">
    <location>
        <begin position="222"/>
        <end position="240"/>
    </location>
</feature>
<dbReference type="PANTHER" id="PTHR31503">
    <property type="entry name" value="VACUOLAR CALCIUM ION TRANSPORTER"/>
    <property type="match status" value="1"/>
</dbReference>
<organism evidence="12 13">
    <name type="scientific">Theobroma cacao</name>
    <name type="common">Cacao</name>
    <name type="synonym">Cocoa</name>
    <dbReference type="NCBI Taxonomy" id="3641"/>
    <lineage>
        <taxon>Eukaryota</taxon>
        <taxon>Viridiplantae</taxon>
        <taxon>Streptophyta</taxon>
        <taxon>Embryophyta</taxon>
        <taxon>Tracheophyta</taxon>
        <taxon>Spermatophyta</taxon>
        <taxon>Magnoliopsida</taxon>
        <taxon>eudicotyledons</taxon>
        <taxon>Gunneridae</taxon>
        <taxon>Pentapetalae</taxon>
        <taxon>rosids</taxon>
        <taxon>malvids</taxon>
        <taxon>Malvales</taxon>
        <taxon>Malvaceae</taxon>
        <taxon>Byttnerioideae</taxon>
        <taxon>Theobroma</taxon>
    </lineage>
</organism>
<evidence type="ECO:0000256" key="9">
    <source>
        <dbReference type="SAM" id="Phobius"/>
    </source>
</evidence>
<evidence type="ECO:0000256" key="10">
    <source>
        <dbReference type="SAM" id="SignalP"/>
    </source>
</evidence>
<dbReference type="GO" id="GO:0005509">
    <property type="term" value="F:calcium ion binding"/>
    <property type="evidence" value="ECO:0007669"/>
    <property type="project" value="InterPro"/>
</dbReference>
<gene>
    <name evidence="13" type="primary">LOC18594122</name>
</gene>
<evidence type="ECO:0000313" key="13">
    <source>
        <dbReference type="RefSeq" id="XP_017979748.1"/>
    </source>
</evidence>
<evidence type="ECO:0000256" key="7">
    <source>
        <dbReference type="ARBA" id="ARBA00023065"/>
    </source>
</evidence>
<dbReference type="Pfam" id="PF01699">
    <property type="entry name" value="Na_Ca_ex"/>
    <property type="match status" value="1"/>
</dbReference>
<name>A0AB32WK31_THECC</name>
<proteinExistence type="predicted"/>
<dbReference type="GeneID" id="18594122"/>
<evidence type="ECO:0000256" key="2">
    <source>
        <dbReference type="ARBA" id="ARBA00022448"/>
    </source>
</evidence>
<dbReference type="AlphaFoldDB" id="A0AB32WK31"/>
<dbReference type="GO" id="GO:0012505">
    <property type="term" value="C:endomembrane system"/>
    <property type="evidence" value="ECO:0007669"/>
    <property type="project" value="UniProtKB-SubCell"/>
</dbReference>
<evidence type="ECO:0000256" key="5">
    <source>
        <dbReference type="ARBA" id="ARBA00022837"/>
    </source>
</evidence>
<keyword evidence="7" id="KW-0406">Ion transport</keyword>
<dbReference type="InterPro" id="IPR018247">
    <property type="entry name" value="EF_Hand_1_Ca_BS"/>
</dbReference>
<feature type="transmembrane region" description="Helical" evidence="9">
    <location>
        <begin position="246"/>
        <end position="266"/>
    </location>
</feature>
<dbReference type="Gramene" id="Tc07v2_t008410.1">
    <property type="protein sequence ID" value="Tc07v2_p008410.1"/>
    <property type="gene ID" value="Tc07v2_g008410"/>
</dbReference>
<keyword evidence="4 9" id="KW-0812">Transmembrane</keyword>
<comment type="subcellular location">
    <subcellularLocation>
        <location evidence="1">Endomembrane system</location>
        <topology evidence="1">Multi-pass membrane protein</topology>
    </subcellularLocation>
</comment>
<keyword evidence="2" id="KW-0813">Transport</keyword>
<dbReference type="GO" id="GO:0015368">
    <property type="term" value="F:calcium:monoatomic cation antiporter activity"/>
    <property type="evidence" value="ECO:0007669"/>
    <property type="project" value="UniProtKB-ARBA"/>
</dbReference>
<reference evidence="13" key="2">
    <citation type="submission" date="2025-08" db="UniProtKB">
        <authorList>
            <consortium name="RefSeq"/>
        </authorList>
    </citation>
    <scope>IDENTIFICATION</scope>
</reference>
<dbReference type="PANTHER" id="PTHR31503:SF79">
    <property type="entry name" value="CALCIUM-BINDING EF-HAND PROTEIN"/>
    <property type="match status" value="1"/>
</dbReference>
<dbReference type="GO" id="GO:0016020">
    <property type="term" value="C:membrane"/>
    <property type="evidence" value="ECO:0007669"/>
    <property type="project" value="InterPro"/>
</dbReference>
<feature type="transmembrane region" description="Helical" evidence="9">
    <location>
        <begin position="77"/>
        <end position="93"/>
    </location>
</feature>
<feature type="transmembrane region" description="Helical" evidence="9">
    <location>
        <begin position="672"/>
        <end position="688"/>
    </location>
</feature>
<feature type="domain" description="EF-hand" evidence="11">
    <location>
        <begin position="446"/>
        <end position="481"/>
    </location>
</feature>
<dbReference type="KEGG" id="tcc:18594122"/>
<keyword evidence="8 9" id="KW-0472">Membrane</keyword>
<keyword evidence="3" id="KW-0050">Antiport</keyword>
<feature type="domain" description="EF-hand" evidence="11">
    <location>
        <begin position="349"/>
        <end position="384"/>
    </location>
</feature>
<feature type="transmembrane region" description="Helical" evidence="9">
    <location>
        <begin position="640"/>
        <end position="660"/>
    </location>
</feature>
<dbReference type="SMART" id="SM00054">
    <property type="entry name" value="EFh"/>
    <property type="match status" value="4"/>
</dbReference>
<feature type="transmembrane region" description="Helical" evidence="9">
    <location>
        <begin position="599"/>
        <end position="619"/>
    </location>
</feature>
<feature type="transmembrane region" description="Helical" evidence="9">
    <location>
        <begin position="568"/>
        <end position="587"/>
    </location>
</feature>
<dbReference type="PROSITE" id="PS50222">
    <property type="entry name" value="EF_HAND_2"/>
    <property type="match status" value="4"/>
</dbReference>
<feature type="signal peptide" evidence="10">
    <location>
        <begin position="1"/>
        <end position="23"/>
    </location>
</feature>
<accession>A0AB32WK31</accession>
<dbReference type="PROSITE" id="PS00018">
    <property type="entry name" value="EF_HAND_1"/>
    <property type="match status" value="4"/>
</dbReference>
<evidence type="ECO:0000313" key="12">
    <source>
        <dbReference type="Proteomes" id="UP000694886"/>
    </source>
</evidence>